<keyword evidence="2" id="KW-1185">Reference proteome</keyword>
<dbReference type="Proteomes" id="UP001054252">
    <property type="component" value="Unassembled WGS sequence"/>
</dbReference>
<gene>
    <name evidence="1" type="ORF">SLEP1_g28399</name>
</gene>
<proteinExistence type="predicted"/>
<evidence type="ECO:0000313" key="1">
    <source>
        <dbReference type="EMBL" id="GKV17954.1"/>
    </source>
</evidence>
<reference evidence="1 2" key="1">
    <citation type="journal article" date="2021" name="Commun. Biol.">
        <title>The genome of Shorea leprosula (Dipterocarpaceae) highlights the ecological relevance of drought in aseasonal tropical rainforests.</title>
        <authorList>
            <person name="Ng K.K.S."/>
            <person name="Kobayashi M.J."/>
            <person name="Fawcett J.A."/>
            <person name="Hatakeyama M."/>
            <person name="Paape T."/>
            <person name="Ng C.H."/>
            <person name="Ang C.C."/>
            <person name="Tnah L.H."/>
            <person name="Lee C.T."/>
            <person name="Nishiyama T."/>
            <person name="Sese J."/>
            <person name="O'Brien M.J."/>
            <person name="Copetti D."/>
            <person name="Mohd Noor M.I."/>
            <person name="Ong R.C."/>
            <person name="Putra M."/>
            <person name="Sireger I.Z."/>
            <person name="Indrioko S."/>
            <person name="Kosugi Y."/>
            <person name="Izuno A."/>
            <person name="Isagi Y."/>
            <person name="Lee S.L."/>
            <person name="Shimizu K.K."/>
        </authorList>
    </citation>
    <scope>NUCLEOTIDE SEQUENCE [LARGE SCALE GENOMIC DNA]</scope>
    <source>
        <strain evidence="1">214</strain>
    </source>
</reference>
<accession>A0AAV5K2X1</accession>
<evidence type="ECO:0000313" key="2">
    <source>
        <dbReference type="Proteomes" id="UP001054252"/>
    </source>
</evidence>
<organism evidence="1 2">
    <name type="scientific">Rubroshorea leprosula</name>
    <dbReference type="NCBI Taxonomy" id="152421"/>
    <lineage>
        <taxon>Eukaryota</taxon>
        <taxon>Viridiplantae</taxon>
        <taxon>Streptophyta</taxon>
        <taxon>Embryophyta</taxon>
        <taxon>Tracheophyta</taxon>
        <taxon>Spermatophyta</taxon>
        <taxon>Magnoliopsida</taxon>
        <taxon>eudicotyledons</taxon>
        <taxon>Gunneridae</taxon>
        <taxon>Pentapetalae</taxon>
        <taxon>rosids</taxon>
        <taxon>malvids</taxon>
        <taxon>Malvales</taxon>
        <taxon>Dipterocarpaceae</taxon>
        <taxon>Rubroshorea</taxon>
    </lineage>
</organism>
<comment type="caution">
    <text evidence="1">The sequence shown here is derived from an EMBL/GenBank/DDBJ whole genome shotgun (WGS) entry which is preliminary data.</text>
</comment>
<dbReference type="EMBL" id="BPVZ01000049">
    <property type="protein sequence ID" value="GKV17954.1"/>
    <property type="molecule type" value="Genomic_DNA"/>
</dbReference>
<dbReference type="AlphaFoldDB" id="A0AAV5K2X1"/>
<name>A0AAV5K2X1_9ROSI</name>
<protein>
    <submittedName>
        <fullName evidence="1">Uncharacterized protein</fullName>
    </submittedName>
</protein>
<sequence length="35" mass="3900">MVEAIGKLLLRSTSCTSAISFSFKNNTNFFLLQCN</sequence>